<organism evidence="2 3">
    <name type="scientific">Phaseolus vulgaris</name>
    <name type="common">Kidney bean</name>
    <name type="synonym">French bean</name>
    <dbReference type="NCBI Taxonomy" id="3885"/>
    <lineage>
        <taxon>Eukaryota</taxon>
        <taxon>Viridiplantae</taxon>
        <taxon>Streptophyta</taxon>
        <taxon>Embryophyta</taxon>
        <taxon>Tracheophyta</taxon>
        <taxon>Spermatophyta</taxon>
        <taxon>Magnoliopsida</taxon>
        <taxon>eudicotyledons</taxon>
        <taxon>Gunneridae</taxon>
        <taxon>Pentapetalae</taxon>
        <taxon>rosids</taxon>
        <taxon>fabids</taxon>
        <taxon>Fabales</taxon>
        <taxon>Fabaceae</taxon>
        <taxon>Papilionoideae</taxon>
        <taxon>50 kb inversion clade</taxon>
        <taxon>NPAAA clade</taxon>
        <taxon>indigoferoid/millettioid clade</taxon>
        <taxon>Phaseoleae</taxon>
        <taxon>Phaseolus</taxon>
    </lineage>
</organism>
<accession>V7BBS4</accession>
<keyword evidence="3" id="KW-1185">Reference proteome</keyword>
<dbReference type="Gramene" id="ESW15269">
    <property type="protein sequence ID" value="ESW15269"/>
    <property type="gene ID" value="PHAVU_007G058700g"/>
</dbReference>
<gene>
    <name evidence="2" type="ORF">PHAVU_007G058700g</name>
</gene>
<proteinExistence type="predicted"/>
<dbReference type="OrthoDB" id="10347128at2759"/>
<reference evidence="3" key="1">
    <citation type="journal article" date="2014" name="Nat. Genet.">
        <title>A reference genome for common bean and genome-wide analysis of dual domestications.</title>
        <authorList>
            <person name="Schmutz J."/>
            <person name="McClean P.E."/>
            <person name="Mamidi S."/>
            <person name="Wu G.A."/>
            <person name="Cannon S.B."/>
            <person name="Grimwood J."/>
            <person name="Jenkins J."/>
            <person name="Shu S."/>
            <person name="Song Q."/>
            <person name="Chavarro C."/>
            <person name="Torres-Torres M."/>
            <person name="Geffroy V."/>
            <person name="Moghaddam S.M."/>
            <person name="Gao D."/>
            <person name="Abernathy B."/>
            <person name="Barry K."/>
            <person name="Blair M."/>
            <person name="Brick M.A."/>
            <person name="Chovatia M."/>
            <person name="Gepts P."/>
            <person name="Goodstein D.M."/>
            <person name="Gonzales M."/>
            <person name="Hellsten U."/>
            <person name="Hyten D.L."/>
            <person name="Jia G."/>
            <person name="Kelly J.D."/>
            <person name="Kudrna D."/>
            <person name="Lee R."/>
            <person name="Richard M.M."/>
            <person name="Miklas P.N."/>
            <person name="Osorno J.M."/>
            <person name="Rodrigues J."/>
            <person name="Thareau V."/>
            <person name="Urrea C.A."/>
            <person name="Wang M."/>
            <person name="Yu Y."/>
            <person name="Zhang M."/>
            <person name="Wing R.A."/>
            <person name="Cregan P.B."/>
            <person name="Rokhsar D.S."/>
            <person name="Jackson S.A."/>
        </authorList>
    </citation>
    <scope>NUCLEOTIDE SEQUENCE [LARGE SCALE GENOMIC DNA]</scope>
    <source>
        <strain evidence="3">cv. G19833</strain>
    </source>
</reference>
<dbReference type="AlphaFoldDB" id="V7BBS4"/>
<evidence type="ECO:0000313" key="2">
    <source>
        <dbReference type="EMBL" id="ESW15269.1"/>
    </source>
</evidence>
<protein>
    <submittedName>
        <fullName evidence="2">Uncharacterized protein</fullName>
    </submittedName>
</protein>
<sequence>MENKYVALLLVVCLIAATTVEAQESQISCFHDCVSIDCGEQPSTFCKFLCGFGCSGTGLTNSNMVDTNGVKAEAPKSSWAEAPQFSRKVQA</sequence>
<dbReference type="Proteomes" id="UP000000226">
    <property type="component" value="Chromosome 7"/>
</dbReference>
<keyword evidence="1" id="KW-0732">Signal</keyword>
<feature type="signal peptide" evidence="1">
    <location>
        <begin position="1"/>
        <end position="22"/>
    </location>
</feature>
<evidence type="ECO:0000313" key="3">
    <source>
        <dbReference type="Proteomes" id="UP000000226"/>
    </source>
</evidence>
<evidence type="ECO:0000256" key="1">
    <source>
        <dbReference type="SAM" id="SignalP"/>
    </source>
</evidence>
<dbReference type="EMBL" id="CM002294">
    <property type="protein sequence ID" value="ESW15269.1"/>
    <property type="molecule type" value="Genomic_DNA"/>
</dbReference>
<dbReference type="OMA" id="QESQISC"/>
<name>V7BBS4_PHAVU</name>
<feature type="chain" id="PRO_5004754147" evidence="1">
    <location>
        <begin position="23"/>
        <end position="91"/>
    </location>
</feature>